<dbReference type="Pfam" id="PF00211">
    <property type="entry name" value="Guanylate_cyc"/>
    <property type="match status" value="1"/>
</dbReference>
<dbReference type="InterPro" id="IPR029787">
    <property type="entry name" value="Nucleotide_cyclase"/>
</dbReference>
<dbReference type="EMBL" id="AQQR01000003">
    <property type="protein sequence ID" value="OWU74927.1"/>
    <property type="molecule type" value="Genomic_DNA"/>
</dbReference>
<dbReference type="Gene3D" id="3.30.70.1230">
    <property type="entry name" value="Nucleotide cyclase"/>
    <property type="match status" value="1"/>
</dbReference>
<name>A0A225NLH8_9RHOB</name>
<dbReference type="PROSITE" id="PS50125">
    <property type="entry name" value="GUANYLATE_CYCLASE_2"/>
    <property type="match status" value="1"/>
</dbReference>
<protein>
    <recommendedName>
        <fullName evidence="1">Guanylate cyclase domain-containing protein</fullName>
    </recommendedName>
</protein>
<gene>
    <name evidence="2" type="ORF">ATO3_10230</name>
</gene>
<keyword evidence="3" id="KW-1185">Reference proteome</keyword>
<dbReference type="GO" id="GO:0006171">
    <property type="term" value="P:cAMP biosynthetic process"/>
    <property type="evidence" value="ECO:0007669"/>
    <property type="project" value="TreeGrafter"/>
</dbReference>
<reference evidence="2 3" key="1">
    <citation type="submission" date="2013-04" db="EMBL/GenBank/DDBJ databases">
        <title>Oceanicola sp. 22II1-22F33 Genome Sequencing.</title>
        <authorList>
            <person name="Lai Q."/>
            <person name="Li G."/>
            <person name="Shao Z."/>
        </authorList>
    </citation>
    <scope>NUCLEOTIDE SEQUENCE [LARGE SCALE GENOMIC DNA]</scope>
    <source>
        <strain evidence="2 3">22II1-22F33</strain>
    </source>
</reference>
<evidence type="ECO:0000313" key="2">
    <source>
        <dbReference type="EMBL" id="OWU74927.1"/>
    </source>
</evidence>
<accession>A0A225NLH8</accession>
<dbReference type="InterPro" id="IPR019734">
    <property type="entry name" value="TPR_rpt"/>
</dbReference>
<dbReference type="AlphaFoldDB" id="A0A225NLH8"/>
<dbReference type="GO" id="GO:0035556">
    <property type="term" value="P:intracellular signal transduction"/>
    <property type="evidence" value="ECO:0007669"/>
    <property type="project" value="InterPro"/>
</dbReference>
<dbReference type="GO" id="GO:0004016">
    <property type="term" value="F:adenylate cyclase activity"/>
    <property type="evidence" value="ECO:0007669"/>
    <property type="project" value="UniProtKB-ARBA"/>
</dbReference>
<comment type="caution">
    <text evidence="2">The sequence shown here is derived from an EMBL/GenBank/DDBJ whole genome shotgun (WGS) entry which is preliminary data.</text>
</comment>
<dbReference type="SMART" id="SM00028">
    <property type="entry name" value="TPR"/>
    <property type="match status" value="4"/>
</dbReference>
<feature type="domain" description="Guanylate cyclase" evidence="1">
    <location>
        <begin position="19"/>
        <end position="135"/>
    </location>
</feature>
<dbReference type="PANTHER" id="PTHR43081">
    <property type="entry name" value="ADENYLATE CYCLASE, TERMINAL-DIFFERENTIATION SPECIFIC-RELATED"/>
    <property type="match status" value="1"/>
</dbReference>
<dbReference type="InterPro" id="IPR050697">
    <property type="entry name" value="Adenylyl/Guanylyl_Cyclase_3/4"/>
</dbReference>
<dbReference type="PANTHER" id="PTHR43081:SF19">
    <property type="entry name" value="PH-SENSITIVE ADENYLATE CYCLASE RV1264"/>
    <property type="match status" value="1"/>
</dbReference>
<evidence type="ECO:0000313" key="3">
    <source>
        <dbReference type="Proteomes" id="UP000215377"/>
    </source>
</evidence>
<dbReference type="InterPro" id="IPR011990">
    <property type="entry name" value="TPR-like_helical_dom_sf"/>
</dbReference>
<dbReference type="Proteomes" id="UP000215377">
    <property type="component" value="Unassembled WGS sequence"/>
</dbReference>
<dbReference type="CDD" id="cd07302">
    <property type="entry name" value="CHD"/>
    <property type="match status" value="1"/>
</dbReference>
<evidence type="ECO:0000259" key="1">
    <source>
        <dbReference type="PROSITE" id="PS50125"/>
    </source>
</evidence>
<proteinExistence type="predicted"/>
<organism evidence="2 3">
    <name type="scientific">Marinibacterium profundimaris</name>
    <dbReference type="NCBI Taxonomy" id="1679460"/>
    <lineage>
        <taxon>Bacteria</taxon>
        <taxon>Pseudomonadati</taxon>
        <taxon>Pseudomonadota</taxon>
        <taxon>Alphaproteobacteria</taxon>
        <taxon>Rhodobacterales</taxon>
        <taxon>Paracoccaceae</taxon>
        <taxon>Marinibacterium</taxon>
    </lineage>
</organism>
<dbReference type="SUPFAM" id="SSF48452">
    <property type="entry name" value="TPR-like"/>
    <property type="match status" value="1"/>
</dbReference>
<dbReference type="InterPro" id="IPR001054">
    <property type="entry name" value="A/G_cyclase"/>
</dbReference>
<sequence length="594" mass="64344">MLRPHATIDADVLSRSMSTVLFADVVDSVRLVEADEERTIRRWLAFVDQIETELARSGSGRIVKKIGDGLMMEFDDPSQAVRCAIDMRDRLNAGNASWPEADRFDIRIGLNMGDVLRSSDADLYGREVNIAARLAASARPGEIAASANVRDALASDLVAEFEDIGPVHLKNVADPVHAFSVGAKSDRPRISAILGDEQLLPTIAVLPVQVSFGDKDSLAWRDLVTEDLIVALSRSDQLNVISRLSTAGIVPGSALLRDIGKALSADFILSGSAVVSEAAIRLELELASVQSGHVIWSDGITVAPDALLLKNAIFSEVAGRVHQAILNSEVRRALSHPVPTLKAYSLLTAAVGLMHRLSRHDFALAGQLLDELTERFPETPGPLAWKSRWHVLRVAQGWSDDLQMEGRQALALTGRALDLDPTNTSALIAEGFVRTNLLHQLDEAEELYDSALEHSPNEATGRALRGTLHAFRGDGDLAVRDCERALHLAPLDPNRFFFLALAAGACLSARDYARALELAKASIRLNRSHTSTLRIKAVAELNLGMPTQARLTLGKLMKLQPGFTVSAWRRNAPSDAFPVGQAFAAALRDLGVPE</sequence>
<dbReference type="Gene3D" id="1.25.40.10">
    <property type="entry name" value="Tetratricopeptide repeat domain"/>
    <property type="match status" value="1"/>
</dbReference>
<dbReference type="SUPFAM" id="SSF55073">
    <property type="entry name" value="Nucleotide cyclase"/>
    <property type="match status" value="1"/>
</dbReference>